<gene>
    <name evidence="2" type="ORF">CJD35_08455</name>
</gene>
<proteinExistence type="predicted"/>
<name>A0A249MTK0_SPHXE</name>
<organism evidence="2 3">
    <name type="scientific">Sphingobium xenophagum</name>
    <dbReference type="NCBI Taxonomy" id="121428"/>
    <lineage>
        <taxon>Bacteria</taxon>
        <taxon>Pseudomonadati</taxon>
        <taxon>Pseudomonadota</taxon>
        <taxon>Alphaproteobacteria</taxon>
        <taxon>Sphingomonadales</taxon>
        <taxon>Sphingomonadaceae</taxon>
        <taxon>Sphingobium</taxon>
    </lineage>
</organism>
<reference evidence="2 3" key="1">
    <citation type="submission" date="2017-08" db="EMBL/GenBank/DDBJ databases">
        <title>Whole Genome Sequence of Sphingobium hydrophobicum C1: Insights into Adaption to the Electronic-waste Contaminated Sediment.</title>
        <authorList>
            <person name="Song D."/>
            <person name="Chen X."/>
            <person name="Xu M."/>
        </authorList>
    </citation>
    <scope>NUCLEOTIDE SEQUENCE [LARGE SCALE GENOMIC DNA]</scope>
    <source>
        <strain evidence="2 3">C1</strain>
    </source>
</reference>
<dbReference type="Proteomes" id="UP000217141">
    <property type="component" value="Chromosome I"/>
</dbReference>
<evidence type="ECO:0000313" key="3">
    <source>
        <dbReference type="Proteomes" id="UP000217141"/>
    </source>
</evidence>
<dbReference type="PROSITE" id="PS51257">
    <property type="entry name" value="PROKAR_LIPOPROTEIN"/>
    <property type="match status" value="1"/>
</dbReference>
<dbReference type="RefSeq" id="WP_026002552.1">
    <property type="nucleotide sequence ID" value="NZ_CP022745.1"/>
</dbReference>
<keyword evidence="1" id="KW-0732">Signal</keyword>
<evidence type="ECO:0000256" key="1">
    <source>
        <dbReference type="SAM" id="SignalP"/>
    </source>
</evidence>
<dbReference type="AlphaFoldDB" id="A0A249MTK0"/>
<evidence type="ECO:0000313" key="2">
    <source>
        <dbReference type="EMBL" id="ASY44467.1"/>
    </source>
</evidence>
<feature type="signal peptide" evidence="1">
    <location>
        <begin position="1"/>
        <end position="23"/>
    </location>
</feature>
<dbReference type="KEGG" id="shyd:CJD35_08455"/>
<evidence type="ECO:0008006" key="4">
    <source>
        <dbReference type="Google" id="ProtNLM"/>
    </source>
</evidence>
<dbReference type="EMBL" id="CP022745">
    <property type="protein sequence ID" value="ASY44467.1"/>
    <property type="molecule type" value="Genomic_DNA"/>
</dbReference>
<feature type="chain" id="PRO_5011992793" description="Lipoprotein" evidence="1">
    <location>
        <begin position="24"/>
        <end position="145"/>
    </location>
</feature>
<sequence>MTKMRIIVLPIMLSLMAPVSAFACAVRRPPHDPSKTPSDLIIEGRAGRIESEGNRSFNATTIRVDKVWLGSTQLKSVRLSWPTAPMMCPPEQPPKSSSRLMIYLREENNELVPIGWLFVNKTPNRLAIEAANDMARYRASIDKSK</sequence>
<protein>
    <recommendedName>
        <fullName evidence="4">Lipoprotein</fullName>
    </recommendedName>
</protein>
<accession>A0A249MTK0</accession>